<reference evidence="1" key="1">
    <citation type="submission" date="2018-02" db="EMBL/GenBank/DDBJ databases">
        <title>Rhizophora mucronata_Transcriptome.</title>
        <authorList>
            <person name="Meera S.P."/>
            <person name="Sreeshan A."/>
            <person name="Augustine A."/>
        </authorList>
    </citation>
    <scope>NUCLEOTIDE SEQUENCE</scope>
    <source>
        <tissue evidence="1">Leaf</tissue>
    </source>
</reference>
<protein>
    <submittedName>
        <fullName evidence="1">Uncharacterized protein</fullName>
    </submittedName>
</protein>
<proteinExistence type="predicted"/>
<sequence>MQKLAKEKAPCCLTSINYLNLCFAVSCF</sequence>
<organism evidence="1">
    <name type="scientific">Rhizophora mucronata</name>
    <name type="common">Asiatic mangrove</name>
    <dbReference type="NCBI Taxonomy" id="61149"/>
    <lineage>
        <taxon>Eukaryota</taxon>
        <taxon>Viridiplantae</taxon>
        <taxon>Streptophyta</taxon>
        <taxon>Embryophyta</taxon>
        <taxon>Tracheophyta</taxon>
        <taxon>Spermatophyta</taxon>
        <taxon>Magnoliopsida</taxon>
        <taxon>eudicotyledons</taxon>
        <taxon>Gunneridae</taxon>
        <taxon>Pentapetalae</taxon>
        <taxon>rosids</taxon>
        <taxon>fabids</taxon>
        <taxon>Malpighiales</taxon>
        <taxon>Rhizophoraceae</taxon>
        <taxon>Rhizophora</taxon>
    </lineage>
</organism>
<dbReference type="EMBL" id="GGEC01055679">
    <property type="protein sequence ID" value="MBX36163.1"/>
    <property type="molecule type" value="Transcribed_RNA"/>
</dbReference>
<dbReference type="PROSITE" id="PS51257">
    <property type="entry name" value="PROKAR_LIPOPROTEIN"/>
    <property type="match status" value="1"/>
</dbReference>
<name>A0A2P2N111_RHIMU</name>
<evidence type="ECO:0000313" key="1">
    <source>
        <dbReference type="EMBL" id="MBX36163.1"/>
    </source>
</evidence>
<accession>A0A2P2N111</accession>
<dbReference type="AlphaFoldDB" id="A0A2P2N111"/>